<evidence type="ECO:0000313" key="9">
    <source>
        <dbReference type="Proteomes" id="UP000095282"/>
    </source>
</evidence>
<feature type="chain" id="PRO_5009307852" evidence="1">
    <location>
        <begin position="17"/>
        <end position="737"/>
    </location>
</feature>
<dbReference type="InterPro" id="IPR059046">
    <property type="entry name" value="CUB_M02D8_5_2nd"/>
</dbReference>
<dbReference type="InterPro" id="IPR059045">
    <property type="entry name" value="CUB_M02D8_5_1st"/>
</dbReference>
<protein>
    <submittedName>
        <fullName evidence="10">CUB domain-containing protein</fullName>
    </submittedName>
</protein>
<dbReference type="SUPFAM" id="SSF49854">
    <property type="entry name" value="Spermadhesin, CUB domain"/>
    <property type="match status" value="2"/>
</dbReference>
<evidence type="ECO:0000259" key="5">
    <source>
        <dbReference type="Pfam" id="PF23062"/>
    </source>
</evidence>
<evidence type="ECO:0000259" key="3">
    <source>
        <dbReference type="Pfam" id="PF23060"/>
    </source>
</evidence>
<dbReference type="Pfam" id="PF23060">
    <property type="entry name" value="CUB_M02D8_5_1st"/>
    <property type="match status" value="1"/>
</dbReference>
<dbReference type="AlphaFoldDB" id="A0A1I7TR56"/>
<evidence type="ECO:0000313" key="10">
    <source>
        <dbReference type="WBParaSite" id="Csp11.Scaffold629.g10946.t1"/>
    </source>
</evidence>
<dbReference type="Pfam" id="PF23068">
    <property type="entry name" value="CUB_M02D8_5_7th"/>
    <property type="match status" value="1"/>
</dbReference>
<dbReference type="InterPro" id="IPR035914">
    <property type="entry name" value="Sperma_CUB_dom_sf"/>
</dbReference>
<name>A0A1I7TR56_9PELO</name>
<dbReference type="Pfam" id="PF23061">
    <property type="entry name" value="CUB_M02D8_5_2nd"/>
    <property type="match status" value="1"/>
</dbReference>
<keyword evidence="9" id="KW-1185">Reference proteome</keyword>
<accession>A0A1I7TR56</accession>
<feature type="domain" description="M02D8-5-like fourth CUB" evidence="6">
    <location>
        <begin position="367"/>
        <end position="478"/>
    </location>
</feature>
<sequence>MCTIIILFILLTYSNAFQDGTRFSTPNYPKPYTGHLYQRQTISVNQSQGVAVVFDQFLASAHDCVIACPTNDDACSSLCGDAMDHGLVPKILRVPGETTLTIVSVEPNDGFPHSGISGKAIPYDLNKISFFECNDQVDLSSGDTYYLISQNYPLSPSTAFSKCSIKFSTSGSRQGIRFAVYDFYLSQLDSFLITGTENVTITGFATEDEPVVFYFQNEADVMFSITHQDHSFIQKRFYILVQSYENSAIQNCANTGKFDVALGQTISFGTGQFGVDPYSNNLNCGYNYTRKAGQNSLFALAIQYETEKCCDTMSIDGLTSDQQIYQGFQYSSLYFTDSEQISFFFESDPLVGGTGLNASLEHIDCTCSPGLVLVKNSILTSPGYSNSISYCPDLFCTPKIEFQDDLYDLQLEFTDINLRSYSLNNDTDSLTFLDSYGHSVVQMKPGYIGFMKFWATVSPVTLEFVSKSLTAFPLNMIETIITEKVVFNDAFIFKDISNLNLSSSNTFEFVVNGRPGTQIFMYFFTKTTNQVFIDIFDGDSMDATRIDNKALYSNILENGESLSLSTSSNKAVIHIRGDPTFYQPGTDFQALVTDLGTSCGPMVYSLRQQKTSSGDISIQGTDCFKILHFADSSYSQSAYMNLKFSKAMPMQVFYGLNIDNLIAQNTNDSIPQDLFTNYLVLKYSTSETSTVSYSWDISSGLIARTMQPEETVILLSDDYSKSNTVQTIQQFSVQLVM</sequence>
<evidence type="ECO:0000259" key="4">
    <source>
        <dbReference type="Pfam" id="PF23061"/>
    </source>
</evidence>
<dbReference type="InterPro" id="IPR059043">
    <property type="entry name" value="CUB_M02D8_5_4th"/>
</dbReference>
<proteinExistence type="predicted"/>
<feature type="domain" description="M02D8-5-like second CUB" evidence="4">
    <location>
        <begin position="133"/>
        <end position="244"/>
    </location>
</feature>
<dbReference type="InterPro" id="IPR059056">
    <property type="entry name" value="CUB_M02D8_5_7th"/>
</dbReference>
<dbReference type="eggNOG" id="ENOG502R8U7">
    <property type="taxonomic scope" value="Eukaryota"/>
</dbReference>
<dbReference type="Pfam" id="PF23059">
    <property type="entry name" value="CUB_M02D8_5_6th"/>
    <property type="match status" value="1"/>
</dbReference>
<evidence type="ECO:0000259" key="6">
    <source>
        <dbReference type="Pfam" id="PF23063"/>
    </source>
</evidence>
<dbReference type="InterPro" id="IPR059057">
    <property type="entry name" value="CUB_M02D8_5_6th"/>
</dbReference>
<evidence type="ECO:0000259" key="7">
    <source>
        <dbReference type="Pfam" id="PF23064"/>
    </source>
</evidence>
<feature type="domain" description="M02D8-5-like fifth CUB" evidence="7">
    <location>
        <begin position="485"/>
        <end position="594"/>
    </location>
</feature>
<dbReference type="Proteomes" id="UP000095282">
    <property type="component" value="Unplaced"/>
</dbReference>
<dbReference type="Pfam" id="PF23062">
    <property type="entry name" value="CUB_M02D8_5_3rd"/>
    <property type="match status" value="1"/>
</dbReference>
<evidence type="ECO:0000256" key="1">
    <source>
        <dbReference type="SAM" id="SignalP"/>
    </source>
</evidence>
<dbReference type="Pfam" id="PF23064">
    <property type="entry name" value="CUB_M02D8_5_5th"/>
    <property type="match status" value="1"/>
</dbReference>
<feature type="domain" description="M02D8-5-like seventh CUB" evidence="8">
    <location>
        <begin position="702"/>
        <end position="735"/>
    </location>
</feature>
<reference evidence="10" key="1">
    <citation type="submission" date="2016-11" db="UniProtKB">
        <authorList>
            <consortium name="WormBaseParasite"/>
        </authorList>
    </citation>
    <scope>IDENTIFICATION</scope>
</reference>
<feature type="domain" description="M02D8-5-like sixth CUB" evidence="2">
    <location>
        <begin position="599"/>
        <end position="699"/>
    </location>
</feature>
<evidence type="ECO:0000259" key="2">
    <source>
        <dbReference type="Pfam" id="PF23059"/>
    </source>
</evidence>
<feature type="domain" description="M02D8-5-like first CUB" evidence="3">
    <location>
        <begin position="22"/>
        <end position="125"/>
    </location>
</feature>
<organism evidence="9 10">
    <name type="scientific">Caenorhabditis tropicalis</name>
    <dbReference type="NCBI Taxonomy" id="1561998"/>
    <lineage>
        <taxon>Eukaryota</taxon>
        <taxon>Metazoa</taxon>
        <taxon>Ecdysozoa</taxon>
        <taxon>Nematoda</taxon>
        <taxon>Chromadorea</taxon>
        <taxon>Rhabditida</taxon>
        <taxon>Rhabditina</taxon>
        <taxon>Rhabditomorpha</taxon>
        <taxon>Rhabditoidea</taxon>
        <taxon>Rhabditidae</taxon>
        <taxon>Peloderinae</taxon>
        <taxon>Caenorhabditis</taxon>
    </lineage>
</organism>
<evidence type="ECO:0000259" key="8">
    <source>
        <dbReference type="Pfam" id="PF23068"/>
    </source>
</evidence>
<feature type="signal peptide" evidence="1">
    <location>
        <begin position="1"/>
        <end position="16"/>
    </location>
</feature>
<dbReference type="WBParaSite" id="Csp11.Scaffold629.g10946.t1">
    <property type="protein sequence ID" value="Csp11.Scaffold629.g10946.t1"/>
    <property type="gene ID" value="Csp11.Scaffold629.g10946"/>
</dbReference>
<dbReference type="InterPro" id="IPR059047">
    <property type="entry name" value="CUB_M02D8_5_3rd"/>
</dbReference>
<dbReference type="InterPro" id="IPR059048">
    <property type="entry name" value="CUB_M02D8_5_5th"/>
</dbReference>
<keyword evidence="1" id="KW-0732">Signal</keyword>
<feature type="domain" description="M02D8-5-like third CUB" evidence="5">
    <location>
        <begin position="252"/>
        <end position="365"/>
    </location>
</feature>
<dbReference type="Pfam" id="PF23063">
    <property type="entry name" value="CUB_M02D8_5_4th"/>
    <property type="match status" value="1"/>
</dbReference>